<gene>
    <name evidence="2" type="ORF">SAMN05216255_0733</name>
</gene>
<evidence type="ECO:0000256" key="1">
    <source>
        <dbReference type="SAM" id="SignalP"/>
    </source>
</evidence>
<evidence type="ECO:0000313" key="2">
    <source>
        <dbReference type="EMBL" id="SNR87449.1"/>
    </source>
</evidence>
<evidence type="ECO:0000313" key="3">
    <source>
        <dbReference type="Proteomes" id="UP000242915"/>
    </source>
</evidence>
<reference evidence="3" key="1">
    <citation type="submission" date="2017-06" db="EMBL/GenBank/DDBJ databases">
        <authorList>
            <person name="Varghese N."/>
            <person name="Submissions S."/>
        </authorList>
    </citation>
    <scope>NUCLEOTIDE SEQUENCE [LARGE SCALE GENOMIC DNA]</scope>
    <source>
        <strain evidence="3">CIP 108523</strain>
    </source>
</reference>
<dbReference type="Pfam" id="PF10972">
    <property type="entry name" value="CsiV"/>
    <property type="match status" value="1"/>
</dbReference>
<dbReference type="InterPro" id="IPR021241">
    <property type="entry name" value="CsiV"/>
</dbReference>
<name>A0A238ZW29_9PSED</name>
<dbReference type="EMBL" id="FZOG01000001">
    <property type="protein sequence ID" value="SNR87449.1"/>
    <property type="molecule type" value="Genomic_DNA"/>
</dbReference>
<organism evidence="2 3">
    <name type="scientific">Pseudomonas segetis</name>
    <dbReference type="NCBI Taxonomy" id="298908"/>
    <lineage>
        <taxon>Bacteria</taxon>
        <taxon>Pseudomonadati</taxon>
        <taxon>Pseudomonadota</taxon>
        <taxon>Gammaproteobacteria</taxon>
        <taxon>Pseudomonadales</taxon>
        <taxon>Pseudomonadaceae</taxon>
        <taxon>Pseudomonas</taxon>
    </lineage>
</organism>
<feature type="signal peptide" evidence="1">
    <location>
        <begin position="1"/>
        <end position="23"/>
    </location>
</feature>
<proteinExistence type="predicted"/>
<keyword evidence="1" id="KW-0732">Signal</keyword>
<keyword evidence="3" id="KW-1185">Reference proteome</keyword>
<dbReference type="AlphaFoldDB" id="A0A238ZW29"/>
<sequence>MNMRVLRSLALLPLLALSAFSQAAVAADNYQVEVIVFRQPGEVLVSGKRAPDDWSQGARLLEADQERATALNDEADKLNDGGDYQVLLHKAWTQSGDETLAFSSGDMRLGHAPIEGTLSLKQDRLLEAKVDLWINQFEPGGLVQRSERLKQSSTLQVRKLNYIDHSNLGMLIQVRPQ</sequence>
<dbReference type="Proteomes" id="UP000242915">
    <property type="component" value="Unassembled WGS sequence"/>
</dbReference>
<accession>A0A238ZW29</accession>
<protein>
    <submittedName>
        <fullName evidence="2">Peptidoglycan-binding protein, CsiV</fullName>
    </submittedName>
</protein>
<feature type="chain" id="PRO_5011991840" evidence="1">
    <location>
        <begin position="24"/>
        <end position="177"/>
    </location>
</feature>